<dbReference type="EMBL" id="CM003376">
    <property type="protein sequence ID" value="KOM45223.1"/>
    <property type="molecule type" value="Genomic_DNA"/>
</dbReference>
<proteinExistence type="predicted"/>
<dbReference type="Proteomes" id="UP000053144">
    <property type="component" value="Chromosome 6"/>
</dbReference>
<accession>A0A0L9UR35</accession>
<gene>
    <name evidence="2" type="ORF">LR48_Vigan06g052900</name>
</gene>
<dbReference type="AlphaFoldDB" id="A0A0L9UR35"/>
<evidence type="ECO:0000313" key="2">
    <source>
        <dbReference type="EMBL" id="KOM45223.1"/>
    </source>
</evidence>
<evidence type="ECO:0000313" key="3">
    <source>
        <dbReference type="Proteomes" id="UP000053144"/>
    </source>
</evidence>
<evidence type="ECO:0000256" key="1">
    <source>
        <dbReference type="SAM" id="MobiDB-lite"/>
    </source>
</evidence>
<feature type="region of interest" description="Disordered" evidence="1">
    <location>
        <begin position="196"/>
        <end position="220"/>
    </location>
</feature>
<dbReference type="Gramene" id="KOM45223">
    <property type="protein sequence ID" value="KOM45223"/>
    <property type="gene ID" value="LR48_Vigan06g052900"/>
</dbReference>
<name>A0A0L9UR35_PHAAN</name>
<organism evidence="2 3">
    <name type="scientific">Phaseolus angularis</name>
    <name type="common">Azuki bean</name>
    <name type="synonym">Vigna angularis</name>
    <dbReference type="NCBI Taxonomy" id="3914"/>
    <lineage>
        <taxon>Eukaryota</taxon>
        <taxon>Viridiplantae</taxon>
        <taxon>Streptophyta</taxon>
        <taxon>Embryophyta</taxon>
        <taxon>Tracheophyta</taxon>
        <taxon>Spermatophyta</taxon>
        <taxon>Magnoliopsida</taxon>
        <taxon>eudicotyledons</taxon>
        <taxon>Gunneridae</taxon>
        <taxon>Pentapetalae</taxon>
        <taxon>rosids</taxon>
        <taxon>fabids</taxon>
        <taxon>Fabales</taxon>
        <taxon>Fabaceae</taxon>
        <taxon>Papilionoideae</taxon>
        <taxon>50 kb inversion clade</taxon>
        <taxon>NPAAA clade</taxon>
        <taxon>indigoferoid/millettioid clade</taxon>
        <taxon>Phaseoleae</taxon>
        <taxon>Vigna</taxon>
    </lineage>
</organism>
<sequence length="654" mass="73375">MSCVGTAGGPRHITVIWTERTNLGWQLMRMPVTTPPGCAIVVATREIHTVRTISCVEFYFVQGDERLEEALNEENLVDVEVKTEHALPHVPLGRSTTYVLSVQTVLTFGLTCRSVSTARPYINTSADTHDRPLHVRHLTVRHLGLTDVRQRPAFSLLNLKRSSIRSSVTDRLICRPLVIYSIRSSVTDRPIISRTFGFDPTDEQPSGLEDARQSTVTSAPTSNDVRSLGINVRPLDFFDVRPRAFVTSFIINVRSLALGLAYHSNARPSVCTSVQTVGRSASPFGFERSTIPVYERPCCRPFDLEDVRPFVQTLDNLFSTARPFFNTSAPAFGHTLLRPPDRHLSLINVRHLGFNRSANRSINVRQFPQEAFGHSISLTCGLKRPTFGLTDVRPPAQISTPYMHRQTPDSSVLKHSKPRKTLLDLGTILWPSLCSPKNIKFSNIPPFGVKSVRRLVSLLDHQCQRTFIVSAVRPQSVRHLVSLLDHQCQRTFIVSAVQPQKRSSVGFNRSTTHMCERSNNRPFGLAHWIRALDSQFVRAFNQSTVRPRPLDSNARQSMKTSVQTVDRSASPFGTLDNQCVRAFNQSTVRPRPLDSNARQIRVFKKSTARPRPLSMSTNVQTVVRPPFGFYRSAIHILTFGLTHSSFLPLVSTSS</sequence>
<reference evidence="3" key="1">
    <citation type="journal article" date="2015" name="Proc. Natl. Acad. Sci. U.S.A.">
        <title>Genome sequencing of adzuki bean (Vigna angularis) provides insight into high starch and low fat accumulation and domestication.</title>
        <authorList>
            <person name="Yang K."/>
            <person name="Tian Z."/>
            <person name="Chen C."/>
            <person name="Luo L."/>
            <person name="Zhao B."/>
            <person name="Wang Z."/>
            <person name="Yu L."/>
            <person name="Li Y."/>
            <person name="Sun Y."/>
            <person name="Li W."/>
            <person name="Chen Y."/>
            <person name="Li Y."/>
            <person name="Zhang Y."/>
            <person name="Ai D."/>
            <person name="Zhao J."/>
            <person name="Shang C."/>
            <person name="Ma Y."/>
            <person name="Wu B."/>
            <person name="Wang M."/>
            <person name="Gao L."/>
            <person name="Sun D."/>
            <person name="Zhang P."/>
            <person name="Guo F."/>
            <person name="Wang W."/>
            <person name="Li Y."/>
            <person name="Wang J."/>
            <person name="Varshney R.K."/>
            <person name="Wang J."/>
            <person name="Ling H.Q."/>
            <person name="Wan P."/>
        </authorList>
    </citation>
    <scope>NUCLEOTIDE SEQUENCE</scope>
    <source>
        <strain evidence="3">cv. Jingnong 6</strain>
    </source>
</reference>
<protein>
    <submittedName>
        <fullName evidence="2">Uncharacterized protein</fullName>
    </submittedName>
</protein>